<reference evidence="2 3" key="1">
    <citation type="submission" date="2019-08" db="EMBL/GenBank/DDBJ databases">
        <title>The genome of the soybean aphid Biotype 1, its phylome, world population structure and adaptation to the North American continent.</title>
        <authorList>
            <person name="Giordano R."/>
            <person name="Donthu R.K."/>
            <person name="Hernandez A.G."/>
            <person name="Wright C.L."/>
            <person name="Zimin A.V."/>
        </authorList>
    </citation>
    <scope>NUCLEOTIDE SEQUENCE [LARGE SCALE GENOMIC DNA]</scope>
    <source>
        <tissue evidence="2">Whole aphids</tissue>
    </source>
</reference>
<accession>A0A6G0T208</accession>
<proteinExistence type="predicted"/>
<evidence type="ECO:0000256" key="1">
    <source>
        <dbReference type="SAM" id="MobiDB-lite"/>
    </source>
</evidence>
<feature type="compositionally biased region" description="Polar residues" evidence="1">
    <location>
        <begin position="56"/>
        <end position="80"/>
    </location>
</feature>
<feature type="region of interest" description="Disordered" evidence="1">
    <location>
        <begin position="56"/>
        <end position="83"/>
    </location>
</feature>
<comment type="caution">
    <text evidence="2">The sequence shown here is derived from an EMBL/GenBank/DDBJ whole genome shotgun (WGS) entry which is preliminary data.</text>
</comment>
<feature type="region of interest" description="Disordered" evidence="1">
    <location>
        <begin position="225"/>
        <end position="245"/>
    </location>
</feature>
<dbReference type="AlphaFoldDB" id="A0A6G0T208"/>
<keyword evidence="3" id="KW-1185">Reference proteome</keyword>
<protein>
    <submittedName>
        <fullName evidence="2">Uncharacterized protein</fullName>
    </submittedName>
</protein>
<dbReference type="Proteomes" id="UP000475862">
    <property type="component" value="Unassembled WGS sequence"/>
</dbReference>
<organism evidence="2 3">
    <name type="scientific">Aphis glycines</name>
    <name type="common">Soybean aphid</name>
    <dbReference type="NCBI Taxonomy" id="307491"/>
    <lineage>
        <taxon>Eukaryota</taxon>
        <taxon>Metazoa</taxon>
        <taxon>Ecdysozoa</taxon>
        <taxon>Arthropoda</taxon>
        <taxon>Hexapoda</taxon>
        <taxon>Insecta</taxon>
        <taxon>Pterygota</taxon>
        <taxon>Neoptera</taxon>
        <taxon>Paraneoptera</taxon>
        <taxon>Hemiptera</taxon>
        <taxon>Sternorrhyncha</taxon>
        <taxon>Aphidomorpha</taxon>
        <taxon>Aphidoidea</taxon>
        <taxon>Aphididae</taxon>
        <taxon>Aphidini</taxon>
        <taxon>Aphis</taxon>
        <taxon>Aphis</taxon>
    </lineage>
</organism>
<evidence type="ECO:0000313" key="2">
    <source>
        <dbReference type="EMBL" id="KAE9524234.1"/>
    </source>
</evidence>
<gene>
    <name evidence="2" type="ORF">AGLY_015273</name>
</gene>
<name>A0A6G0T208_APHGL</name>
<sequence>MPMAMPTGVTTANVATYAISTALLVSNQASSKPMQNAMMSLCVATAKNRYHMWSTRSSNPMARPSNTSWNDRASTANSPRNDCAPSAFRDSDGRFVALLTSPHRGCSCCCSFVRVAGSRSSEVADELVDDDGSKLGGFGTAAGGLRRLKLIDRCKISCPASSPSAAYTLSSTACTIWSMTNTKKNPTQNIRSPRFSAAGPSGSSLCAACSWPTFSRTSGCRCKNVVKSNTPPPKHNSSDTTGEDSVAEWPGCEWPPCCSGASAFGRHHFLEVSRMGNMPKMNDPRPKTSMAIVLPTVMCSNNAPTVIPSSAIRSRLPFTSTIEILL</sequence>
<evidence type="ECO:0000313" key="3">
    <source>
        <dbReference type="Proteomes" id="UP000475862"/>
    </source>
</evidence>
<dbReference type="EMBL" id="VYZN01000070">
    <property type="protein sequence ID" value="KAE9524234.1"/>
    <property type="molecule type" value="Genomic_DNA"/>
</dbReference>